<dbReference type="EMBL" id="BGZK01000087">
    <property type="protein sequence ID" value="GBP17469.1"/>
    <property type="molecule type" value="Genomic_DNA"/>
</dbReference>
<keyword evidence="2" id="KW-1185">Reference proteome</keyword>
<organism evidence="1 2">
    <name type="scientific">Eumeta variegata</name>
    <name type="common">Bagworm moth</name>
    <name type="synonym">Eumeta japonica</name>
    <dbReference type="NCBI Taxonomy" id="151549"/>
    <lineage>
        <taxon>Eukaryota</taxon>
        <taxon>Metazoa</taxon>
        <taxon>Ecdysozoa</taxon>
        <taxon>Arthropoda</taxon>
        <taxon>Hexapoda</taxon>
        <taxon>Insecta</taxon>
        <taxon>Pterygota</taxon>
        <taxon>Neoptera</taxon>
        <taxon>Endopterygota</taxon>
        <taxon>Lepidoptera</taxon>
        <taxon>Glossata</taxon>
        <taxon>Ditrysia</taxon>
        <taxon>Tineoidea</taxon>
        <taxon>Psychidae</taxon>
        <taxon>Oiketicinae</taxon>
        <taxon>Eumeta</taxon>
    </lineage>
</organism>
<gene>
    <name evidence="1" type="ORF">EVAR_8817_1</name>
</gene>
<sequence>MSTNYLASVPELKGRENYDEWTFAVDNVLLLEGVLHYVQPVIRKGIKPEDDAKARWKNCEDMTTYMAQIVETSQRLSRTGFEITDQWIGLLMLIGLARNPHE</sequence>
<accession>A0A4C1TTZ7</accession>
<evidence type="ECO:0008006" key="3">
    <source>
        <dbReference type="Google" id="ProtNLM"/>
    </source>
</evidence>
<dbReference type="AlphaFoldDB" id="A0A4C1TTZ7"/>
<proteinExistence type="predicted"/>
<dbReference type="Proteomes" id="UP000299102">
    <property type="component" value="Unassembled WGS sequence"/>
</dbReference>
<comment type="caution">
    <text evidence="1">The sequence shown here is derived from an EMBL/GenBank/DDBJ whole genome shotgun (WGS) entry which is preliminary data.</text>
</comment>
<evidence type="ECO:0000313" key="2">
    <source>
        <dbReference type="Proteomes" id="UP000299102"/>
    </source>
</evidence>
<protein>
    <recommendedName>
        <fullName evidence="3">Retrovirus-related Pol polyprotein from transposon TNT 1-94</fullName>
    </recommendedName>
</protein>
<name>A0A4C1TTZ7_EUMVA</name>
<reference evidence="1 2" key="1">
    <citation type="journal article" date="2019" name="Commun. Biol.">
        <title>The bagworm genome reveals a unique fibroin gene that provides high tensile strength.</title>
        <authorList>
            <person name="Kono N."/>
            <person name="Nakamura H."/>
            <person name="Ohtoshi R."/>
            <person name="Tomita M."/>
            <person name="Numata K."/>
            <person name="Arakawa K."/>
        </authorList>
    </citation>
    <scope>NUCLEOTIDE SEQUENCE [LARGE SCALE GENOMIC DNA]</scope>
</reference>
<dbReference type="OrthoDB" id="7920740at2759"/>
<evidence type="ECO:0000313" key="1">
    <source>
        <dbReference type="EMBL" id="GBP17469.1"/>
    </source>
</evidence>